<dbReference type="Gene3D" id="3.40.50.720">
    <property type="entry name" value="NAD(P)-binding Rossmann-like Domain"/>
    <property type="match status" value="1"/>
</dbReference>
<keyword evidence="4 16" id="KW-0812">Transmembrane</keyword>
<dbReference type="InterPro" id="IPR036291">
    <property type="entry name" value="NAD(P)-bd_dom_sf"/>
</dbReference>
<evidence type="ECO:0000256" key="2">
    <source>
        <dbReference type="ARBA" id="ARBA00022448"/>
    </source>
</evidence>
<sequence>MGQTSTSLDNTSLDPECIGRRYWYVFLMSSLITFFGGLLIIFFWRFMTFLLYGQFFKKIRKRVFKFKNIDQINLLEHSDPEIGWVTTARDFCGELISGQSTSGRILMTLVSILSVGSLVIYFFDASTSPIETCQKWKESISQQIDLGFNLFFMLYFFIRFVAAQDKLWFWLDIFSIVDYFTIPPSFVSIYLDRNWIGLRFLRVLRLMNIPDILQYLNILKTSNSIRLTQLFVMFISIWLSAAGFVHLVENSDFPIEFFTSNNVTNITNHSPELTFDSHHSHLNHKSLNKASGLSYFDSIYFIVVTMSTVGYGDIYCRTTLGKLSVVLFLFCGIVENSGDQIDNKYQPLTYLDCIYLLIVTMSTVGYGDVSCRTTTGRLFIMCFIIGGLAVFASAIPELAQIIGNRPKFAGSYKLEKGKRHVFVCGHITYTTVANFLKEFLHKDLLGVVNIIFLGENQQLDIKLNKLNYIIQNFFDFYLAKIAPVLNDDDFDLNHNLQNHKCLFLDHLNTRSKLAEQFLHSDYHALNKIFNSCKTNKTFQKVIKLNRTIIKIDLNLLSRITGIKVGFIKCHVYKFDKKYDESEEDQETEIEKIYKFDTDEVTVDTHGYYYLICQNSDRLYSKVFDQVLTVYPSDMSQLTRDRKKFFTLKENKNDQTENKMNVLILGIDSVSSNHFRRIFPQTFNYLKQLEDNLIFDHFNSLGQNTYPNVLAMLSGIVEEDLSDSLKGEIEKYRQIDSTYHDHLPFIWNDYENSGYVTMFQEDDPEIAIFNYLKKGFRYWPTGMYGRPFWTKYYETRSGPDKCHFNYPTYMTWFDFIKNFLQSVQTSQNKSPFFSFNFLTEYTHNYFAIPKKLDEDLKDFISNLDLENTLLIIFSDHGNRLKFYSYATEMGKLEKHLPFLSIRVPKKMTRTKYYNNLKLNTNKLISFFDLYQTLRHYLYLNKHGSSTGLENEFKNNSKFDRVRRGVSLFEVIPVNRSCEEACIPVDLCPCLTQVNLTESEFLKETRVNFKRVNELVLKHVNEKTDIIRPDCQAYEFKRLVQIKKVFVNKKVIYRVIYILEPGNSCVLPDLDLEALFKKNFTQVKFLQGSVMNPKDLERAKIKKADAVLILANKESISPDNEDEANIMRVISIKNFHPNVKIIIQLLQYHNKMYLLNIPSWDWKQGDEAVCIAELKLGLMAQSCLAPGFSSLMANLFAMRSYKEVFAAGANILYKKHTEDPWLAHYLRGSSMEMYTEYLSPAFTGKTFTEAAIICYTKLKLLLLAVESSNESGYGSHLSINPGNTVRVESGTRGFFIAGSFEEIKRAYYYCELCHKDVVDLNKIKQCKCHQARNLFSKTVHRMRKKSAINEENLNSNFKKEESLSDIQFSDKNLENYDKLSHIDERFDSTGMFHWIEEQSFADCLLDSNLKHSSFIGHVIVCVFAEANSPLIGLLFIGNKDFLYKEWKSISNFPKVYVLPGSPNSRSLLRSVNIQFCDMTVVISSIERDSQDENLFDKSAILCSLNIKAMNFDDSAGLIGESNQIFSPRMSPKNQQAQNWKTLVGTHIPMLTELRVDSNVQFLDQDDEDDPTEELYMSQPFACGTAFAISVLDCIMSTAYFNDNALTLIRTLITGGTTPELEQILAEGANIAPGFNKDNFENRNRPRVSQISLFDGEFAKYGENRLYSELFVYCLTKHNMLCWGVYRFRDAFNGSQKVLSPSNKRYVICNPSADFKLIPTDLIYVLEQFNPNMPFNKTNDSFIKNTSKQELNSKSSIYNECNLRGSRSSSKNKQRKRDSQVSLDKQRETSDEIKSKKDNYRERFKINKSKSDYLLSLNNNNNNNNEINESTF</sequence>
<evidence type="ECO:0000256" key="14">
    <source>
        <dbReference type="ARBA" id="ARBA00034430"/>
    </source>
</evidence>
<feature type="transmembrane region" description="Helical" evidence="16">
    <location>
        <begin position="292"/>
        <end position="312"/>
    </location>
</feature>
<evidence type="ECO:0000256" key="6">
    <source>
        <dbReference type="ARBA" id="ARBA00022837"/>
    </source>
</evidence>
<feature type="transmembrane region" description="Helical" evidence="16">
    <location>
        <begin position="348"/>
        <end position="366"/>
    </location>
</feature>
<feature type="transmembrane region" description="Helical" evidence="16">
    <location>
        <begin position="105"/>
        <end position="123"/>
    </location>
</feature>
<keyword evidence="6" id="KW-0106">Calcium</keyword>
<feature type="transmembrane region" description="Helical" evidence="16">
    <location>
        <begin position="378"/>
        <end position="395"/>
    </location>
</feature>
<dbReference type="PANTHER" id="PTHR10027">
    <property type="entry name" value="CALCIUM-ACTIVATED POTASSIUM CHANNEL ALPHA CHAIN"/>
    <property type="match status" value="1"/>
</dbReference>
<reference evidence="18" key="1">
    <citation type="submission" date="2021-02" db="EMBL/GenBank/DDBJ databases">
        <authorList>
            <person name="Nowell W R."/>
        </authorList>
    </citation>
    <scope>NUCLEOTIDE SEQUENCE</scope>
    <source>
        <strain evidence="18">Ploen Becks lab</strain>
    </source>
</reference>
<dbReference type="EMBL" id="CAJNOC010001026">
    <property type="protein sequence ID" value="CAF0827943.1"/>
    <property type="molecule type" value="Genomic_DNA"/>
</dbReference>
<evidence type="ECO:0000256" key="9">
    <source>
        <dbReference type="ARBA" id="ARBA00022989"/>
    </source>
</evidence>
<dbReference type="Pfam" id="PF07885">
    <property type="entry name" value="Ion_trans_2"/>
    <property type="match status" value="1"/>
</dbReference>
<evidence type="ECO:0000256" key="5">
    <source>
        <dbReference type="ARBA" id="ARBA00022826"/>
    </source>
</evidence>
<dbReference type="OrthoDB" id="10035564at2759"/>
<dbReference type="Pfam" id="PF02995">
    <property type="entry name" value="DUF229"/>
    <property type="match status" value="1"/>
</dbReference>
<evidence type="ECO:0000256" key="10">
    <source>
        <dbReference type="ARBA" id="ARBA00023065"/>
    </source>
</evidence>
<dbReference type="SUPFAM" id="SSF51735">
    <property type="entry name" value="NAD(P)-binding Rossmann-fold domains"/>
    <property type="match status" value="1"/>
</dbReference>
<gene>
    <name evidence="18" type="ORF">OXX778_LOCUS7812</name>
</gene>
<dbReference type="PRINTS" id="PR00169">
    <property type="entry name" value="KCHANNEL"/>
</dbReference>
<dbReference type="InterPro" id="IPR047871">
    <property type="entry name" value="K_chnl_Slo-like"/>
</dbReference>
<evidence type="ECO:0000256" key="7">
    <source>
        <dbReference type="ARBA" id="ARBA00022882"/>
    </source>
</evidence>
<keyword evidence="10" id="KW-0406">Ion transport</keyword>
<dbReference type="PROSITE" id="PS51201">
    <property type="entry name" value="RCK_N"/>
    <property type="match status" value="1"/>
</dbReference>
<dbReference type="GO" id="GO:0034702">
    <property type="term" value="C:monoatomic ion channel complex"/>
    <property type="evidence" value="ECO:0007669"/>
    <property type="project" value="UniProtKB-KW"/>
</dbReference>
<feature type="transmembrane region" description="Helical" evidence="16">
    <location>
        <begin position="168"/>
        <end position="191"/>
    </location>
</feature>
<feature type="domain" description="RCK N-terminal" evidence="17">
    <location>
        <begin position="1019"/>
        <end position="1167"/>
    </location>
</feature>
<dbReference type="SUPFAM" id="SSF81324">
    <property type="entry name" value="Voltage-gated potassium channels"/>
    <property type="match status" value="2"/>
</dbReference>
<name>A0A813UED6_9BILA</name>
<evidence type="ECO:0000256" key="8">
    <source>
        <dbReference type="ARBA" id="ARBA00022958"/>
    </source>
</evidence>
<dbReference type="InterPro" id="IPR004245">
    <property type="entry name" value="DUF229"/>
</dbReference>
<dbReference type="Gene3D" id="3.40.720.10">
    <property type="entry name" value="Alkaline Phosphatase, subunit A"/>
    <property type="match status" value="1"/>
</dbReference>
<dbReference type="InterPro" id="IPR013099">
    <property type="entry name" value="K_chnl_dom"/>
</dbReference>
<dbReference type="SUPFAM" id="SSF53649">
    <property type="entry name" value="Alkaline phosphatase-like"/>
    <property type="match status" value="1"/>
</dbReference>
<accession>A0A813UED6</accession>
<dbReference type="InterPro" id="IPR048735">
    <property type="entry name" value="Slowpoke-like_C"/>
</dbReference>
<evidence type="ECO:0000313" key="19">
    <source>
        <dbReference type="Proteomes" id="UP000663879"/>
    </source>
</evidence>
<dbReference type="GO" id="GO:0060072">
    <property type="term" value="F:large conductance calcium-activated potassium channel activity"/>
    <property type="evidence" value="ECO:0007669"/>
    <property type="project" value="TreeGrafter"/>
</dbReference>
<comment type="caution">
    <text evidence="18">The sequence shown here is derived from an EMBL/GenBank/DDBJ whole genome shotgun (WGS) entry which is preliminary data.</text>
</comment>
<dbReference type="Pfam" id="PF21014">
    <property type="entry name" value="Slowpoke_C"/>
    <property type="match status" value="1"/>
</dbReference>
<dbReference type="GO" id="GO:0045211">
    <property type="term" value="C:postsynaptic membrane"/>
    <property type="evidence" value="ECO:0007669"/>
    <property type="project" value="TreeGrafter"/>
</dbReference>
<keyword evidence="5" id="KW-0631">Potassium channel</keyword>
<dbReference type="Pfam" id="PF00520">
    <property type="entry name" value="Ion_trans"/>
    <property type="match status" value="1"/>
</dbReference>
<dbReference type="FunFam" id="1.10.287.70:FF:000015">
    <property type="entry name" value="Calcium-activated potassium channel subunit alpha-1 isoform X7"/>
    <property type="match status" value="1"/>
</dbReference>
<comment type="subcellular location">
    <subcellularLocation>
        <location evidence="1">Cell membrane</location>
        <topology evidence="1">Multi-pass membrane protein</topology>
    </subcellularLocation>
</comment>
<dbReference type="Proteomes" id="UP000663879">
    <property type="component" value="Unassembled WGS sequence"/>
</dbReference>
<keyword evidence="7" id="KW-0851">Voltage-gated channel</keyword>
<evidence type="ECO:0000256" key="15">
    <source>
        <dbReference type="SAM" id="MobiDB-lite"/>
    </source>
</evidence>
<feature type="transmembrane region" description="Helical" evidence="16">
    <location>
        <begin position="230"/>
        <end position="248"/>
    </location>
</feature>
<dbReference type="InterPro" id="IPR005821">
    <property type="entry name" value="Ion_trans_dom"/>
</dbReference>
<evidence type="ECO:0000256" key="1">
    <source>
        <dbReference type="ARBA" id="ARBA00004651"/>
    </source>
</evidence>
<dbReference type="InterPro" id="IPR017850">
    <property type="entry name" value="Alkaline_phosphatase_core_sf"/>
</dbReference>
<keyword evidence="9 16" id="KW-1133">Transmembrane helix</keyword>
<evidence type="ECO:0000256" key="3">
    <source>
        <dbReference type="ARBA" id="ARBA00022538"/>
    </source>
</evidence>
<keyword evidence="12" id="KW-0407">Ion channel</keyword>
<evidence type="ECO:0000256" key="13">
    <source>
        <dbReference type="ARBA" id="ARBA00029579"/>
    </source>
</evidence>
<feature type="transmembrane region" description="Helical" evidence="16">
    <location>
        <begin position="144"/>
        <end position="162"/>
    </location>
</feature>
<feature type="region of interest" description="Disordered" evidence="15">
    <location>
        <begin position="1761"/>
        <end position="1793"/>
    </location>
</feature>
<dbReference type="FunFam" id="3.40.720.10:FF:000017">
    <property type="entry name" value="Predicted protein"/>
    <property type="match status" value="1"/>
</dbReference>
<dbReference type="InterPro" id="IPR003929">
    <property type="entry name" value="K_chnl_BK_asu"/>
</dbReference>
<keyword evidence="11 16" id="KW-0472">Membrane</keyword>
<feature type="compositionally biased region" description="Basic and acidic residues" evidence="15">
    <location>
        <begin position="1781"/>
        <end position="1793"/>
    </location>
</feature>
<proteinExistence type="predicted"/>
<evidence type="ECO:0000256" key="11">
    <source>
        <dbReference type="ARBA" id="ARBA00023136"/>
    </source>
</evidence>
<dbReference type="PANTHER" id="PTHR10027:SF33">
    <property type="entry name" value="CALCIUM-ACTIVATED POTASSIUM CHANNEL SUBUNIT ALPHA-1-RELATED"/>
    <property type="match status" value="1"/>
</dbReference>
<feature type="transmembrane region" description="Helical" evidence="16">
    <location>
        <begin position="319"/>
        <end position="336"/>
    </location>
</feature>
<comment type="catalytic activity">
    <reaction evidence="14">
        <text>K(+)(in) = K(+)(out)</text>
        <dbReference type="Rhea" id="RHEA:29463"/>
        <dbReference type="ChEBI" id="CHEBI:29103"/>
    </reaction>
</comment>
<dbReference type="Pfam" id="PF22614">
    <property type="entry name" value="Slo-like_RCK"/>
    <property type="match status" value="3"/>
</dbReference>
<evidence type="ECO:0000313" key="18">
    <source>
        <dbReference type="EMBL" id="CAF0827943.1"/>
    </source>
</evidence>
<dbReference type="Pfam" id="PF03493">
    <property type="entry name" value="BK_channel_a"/>
    <property type="match status" value="1"/>
</dbReference>
<keyword evidence="2" id="KW-0813">Transport</keyword>
<keyword evidence="8" id="KW-0630">Potassium</keyword>
<dbReference type="PRINTS" id="PR01449">
    <property type="entry name" value="BKCHANNELA"/>
</dbReference>
<evidence type="ECO:0000256" key="12">
    <source>
        <dbReference type="ARBA" id="ARBA00023303"/>
    </source>
</evidence>
<evidence type="ECO:0000256" key="4">
    <source>
        <dbReference type="ARBA" id="ARBA00022692"/>
    </source>
</evidence>
<evidence type="ECO:0000259" key="17">
    <source>
        <dbReference type="PROSITE" id="PS51201"/>
    </source>
</evidence>
<keyword evidence="3" id="KW-0633">Potassium transport</keyword>
<evidence type="ECO:0000256" key="16">
    <source>
        <dbReference type="SAM" id="Phobius"/>
    </source>
</evidence>
<organism evidence="18 19">
    <name type="scientific">Brachionus calyciflorus</name>
    <dbReference type="NCBI Taxonomy" id="104777"/>
    <lineage>
        <taxon>Eukaryota</taxon>
        <taxon>Metazoa</taxon>
        <taxon>Spiralia</taxon>
        <taxon>Gnathifera</taxon>
        <taxon>Rotifera</taxon>
        <taxon>Eurotatoria</taxon>
        <taxon>Monogononta</taxon>
        <taxon>Pseudotrocha</taxon>
        <taxon>Ploima</taxon>
        <taxon>Brachionidae</taxon>
        <taxon>Brachionus</taxon>
    </lineage>
</organism>
<keyword evidence="19" id="KW-1185">Reference proteome</keyword>
<dbReference type="InterPro" id="IPR003148">
    <property type="entry name" value="RCK_N"/>
</dbReference>
<feature type="transmembrane region" description="Helical" evidence="16">
    <location>
        <begin position="22"/>
        <end position="44"/>
    </location>
</feature>
<protein>
    <recommendedName>
        <fullName evidence="13">BK channel</fullName>
    </recommendedName>
</protein>
<dbReference type="Gene3D" id="1.10.287.70">
    <property type="match status" value="2"/>
</dbReference>
<dbReference type="CDD" id="cd16021">
    <property type="entry name" value="ALP_like"/>
    <property type="match status" value="1"/>
</dbReference>